<dbReference type="EMBL" id="JRLV01000003">
    <property type="protein sequence ID" value="KGO83443.1"/>
    <property type="molecule type" value="Genomic_DNA"/>
</dbReference>
<comment type="caution">
    <text evidence="1">The sequence shown here is derived from an EMBL/GenBank/DDBJ whole genome shotgun (WGS) entry which is preliminary data.</text>
</comment>
<evidence type="ECO:0000313" key="2">
    <source>
        <dbReference type="Proteomes" id="UP000030129"/>
    </source>
</evidence>
<dbReference type="SUPFAM" id="SSF160379">
    <property type="entry name" value="SP0830-like"/>
    <property type="match status" value="1"/>
</dbReference>
<dbReference type="InterPro" id="IPR012545">
    <property type="entry name" value="DUF1697"/>
</dbReference>
<proteinExistence type="predicted"/>
<gene>
    <name evidence="1" type="ORF">Q763_02425</name>
</gene>
<dbReference type="Gene3D" id="3.30.70.1280">
    <property type="entry name" value="SP0830-like domains"/>
    <property type="match status" value="1"/>
</dbReference>
<sequence>MALYLALFRGINVSGKNIIKMESLRKQMDLAGYGNVQTYIQSGNVVFKAKETSKAKLSAAIESLIKKEYGYDITVFVLDMADMNKVAANNPYATRDELEEGSKKLYVTFLSEIPQKENTQKLYDASIGDDSIEFNDDILYFKLATKASDSKLSNNLIESKLKLRATTRNWNTTIKLLTMLEKSEK</sequence>
<dbReference type="Pfam" id="PF08002">
    <property type="entry name" value="DUF1697"/>
    <property type="match status" value="1"/>
</dbReference>
<dbReference type="RefSeq" id="WP_035130828.1">
    <property type="nucleotide sequence ID" value="NZ_JRLV01000003.1"/>
</dbReference>
<dbReference type="AlphaFoldDB" id="A0A0A2LW29"/>
<dbReference type="eggNOG" id="COG3797">
    <property type="taxonomic scope" value="Bacteria"/>
</dbReference>
<dbReference type="PANTHER" id="PTHR36439">
    <property type="entry name" value="BLL4334 PROTEIN"/>
    <property type="match status" value="1"/>
</dbReference>
<dbReference type="PIRSF" id="PIRSF008502">
    <property type="entry name" value="UCP008502"/>
    <property type="match status" value="1"/>
</dbReference>
<evidence type="ECO:0000313" key="1">
    <source>
        <dbReference type="EMBL" id="KGO83443.1"/>
    </source>
</evidence>
<dbReference type="Proteomes" id="UP000030129">
    <property type="component" value="Unassembled WGS sequence"/>
</dbReference>
<keyword evidence="2" id="KW-1185">Reference proteome</keyword>
<evidence type="ECO:0008006" key="3">
    <source>
        <dbReference type="Google" id="ProtNLM"/>
    </source>
</evidence>
<reference evidence="1 2" key="1">
    <citation type="submission" date="2013-09" db="EMBL/GenBank/DDBJ databases">
        <authorList>
            <person name="Zeng Z."/>
            <person name="Chen C."/>
        </authorList>
    </citation>
    <scope>NUCLEOTIDE SEQUENCE [LARGE SCALE GENOMIC DNA]</scope>
    <source>
        <strain evidence="1 2">F44-8</strain>
    </source>
</reference>
<name>A0A0A2LW29_9FLAO</name>
<dbReference type="STRING" id="1406840.Q763_02425"/>
<accession>A0A0A2LW29</accession>
<dbReference type="PANTHER" id="PTHR36439:SF1">
    <property type="entry name" value="DUF1697 DOMAIN-CONTAINING PROTEIN"/>
    <property type="match status" value="1"/>
</dbReference>
<dbReference type="Gene3D" id="3.30.70.1260">
    <property type="entry name" value="bacterial protein sp0830 like"/>
    <property type="match status" value="1"/>
</dbReference>
<protein>
    <recommendedName>
        <fullName evidence="3">DUF1697 domain-containing protein</fullName>
    </recommendedName>
</protein>
<organism evidence="1 2">
    <name type="scientific">Flavobacterium beibuense F44-8</name>
    <dbReference type="NCBI Taxonomy" id="1406840"/>
    <lineage>
        <taxon>Bacteria</taxon>
        <taxon>Pseudomonadati</taxon>
        <taxon>Bacteroidota</taxon>
        <taxon>Flavobacteriia</taxon>
        <taxon>Flavobacteriales</taxon>
        <taxon>Flavobacteriaceae</taxon>
        <taxon>Flavobacterium</taxon>
    </lineage>
</organism>